<sequence>MPTRFYPGTIFGNLSEHFGRLYKISKYYFLMHFFRSYLCLINLMLRFCFLFLMFFFFRSFYCLLFLVIFIGIKMTTICLLIDKK</sequence>
<keyword evidence="1" id="KW-1133">Transmembrane helix</keyword>
<dbReference type="WBParaSite" id="nOo.2.0.1.t11287-RA">
    <property type="protein sequence ID" value="nOo.2.0.1.t11287-RA"/>
    <property type="gene ID" value="nOo.2.0.1.g11287"/>
</dbReference>
<accession>A0A182ET16</accession>
<feature type="transmembrane region" description="Helical" evidence="1">
    <location>
        <begin position="63"/>
        <end position="81"/>
    </location>
</feature>
<keyword evidence="1" id="KW-0812">Transmembrane</keyword>
<protein>
    <submittedName>
        <fullName evidence="2 4">Uncharacterized protein</fullName>
    </submittedName>
</protein>
<evidence type="ECO:0000313" key="3">
    <source>
        <dbReference type="Proteomes" id="UP000271087"/>
    </source>
</evidence>
<evidence type="ECO:0000256" key="1">
    <source>
        <dbReference type="SAM" id="Phobius"/>
    </source>
</evidence>
<proteinExistence type="predicted"/>
<keyword evidence="1" id="KW-0472">Membrane</keyword>
<evidence type="ECO:0000313" key="2">
    <source>
        <dbReference type="EMBL" id="VDM95571.1"/>
    </source>
</evidence>
<evidence type="ECO:0000313" key="4">
    <source>
        <dbReference type="WBParaSite" id="nOo.2.0.1.t11287-RA"/>
    </source>
</evidence>
<reference evidence="4" key="1">
    <citation type="submission" date="2016-06" db="UniProtKB">
        <authorList>
            <consortium name="WormBaseParasite"/>
        </authorList>
    </citation>
    <scope>IDENTIFICATION</scope>
</reference>
<reference evidence="2 3" key="2">
    <citation type="submission" date="2018-08" db="EMBL/GenBank/DDBJ databases">
        <authorList>
            <person name="Laetsch R D."/>
            <person name="Stevens L."/>
            <person name="Kumar S."/>
            <person name="Blaxter L. M."/>
        </authorList>
    </citation>
    <scope>NUCLEOTIDE SEQUENCE [LARGE SCALE GENOMIC DNA]</scope>
</reference>
<feature type="transmembrane region" description="Helical" evidence="1">
    <location>
        <begin position="37"/>
        <end position="57"/>
    </location>
</feature>
<organism evidence="4">
    <name type="scientific">Onchocerca ochengi</name>
    <name type="common">Filarial nematode worm</name>
    <dbReference type="NCBI Taxonomy" id="42157"/>
    <lineage>
        <taxon>Eukaryota</taxon>
        <taxon>Metazoa</taxon>
        <taxon>Ecdysozoa</taxon>
        <taxon>Nematoda</taxon>
        <taxon>Chromadorea</taxon>
        <taxon>Rhabditida</taxon>
        <taxon>Spirurina</taxon>
        <taxon>Spiruromorpha</taxon>
        <taxon>Filarioidea</taxon>
        <taxon>Onchocercidae</taxon>
        <taxon>Onchocerca</taxon>
    </lineage>
</organism>
<keyword evidence="3" id="KW-1185">Reference proteome</keyword>
<dbReference type="EMBL" id="UYRW01007625">
    <property type="protein sequence ID" value="VDM95571.1"/>
    <property type="molecule type" value="Genomic_DNA"/>
</dbReference>
<gene>
    <name evidence="2" type="ORF">NOO_LOCUS11287</name>
</gene>
<dbReference type="AlphaFoldDB" id="A0A182ET16"/>
<dbReference type="Proteomes" id="UP000271087">
    <property type="component" value="Unassembled WGS sequence"/>
</dbReference>
<name>A0A182ET16_ONCOC</name>